<gene>
    <name evidence="4" type="ORF">N4S67_17210</name>
</gene>
<keyword evidence="2" id="KW-0808">Transferase</keyword>
<evidence type="ECO:0000313" key="4">
    <source>
        <dbReference type="EMBL" id="MCT7660158.1"/>
    </source>
</evidence>
<reference evidence="5" key="1">
    <citation type="submission" date="2023-07" db="EMBL/GenBank/DDBJ databases">
        <authorList>
            <person name="Deng Y."/>
            <person name="Zhang Y.-Q."/>
        </authorList>
    </citation>
    <scope>NUCLEOTIDE SEQUENCE [LARGE SCALE GENOMIC DNA]</scope>
    <source>
        <strain evidence="5">CPCC 205710</strain>
    </source>
</reference>
<dbReference type="PANTHER" id="PTHR34136">
    <property type="match status" value="1"/>
</dbReference>
<dbReference type="Pfam" id="PF03808">
    <property type="entry name" value="Glyco_tran_WecG"/>
    <property type="match status" value="1"/>
</dbReference>
<dbReference type="EMBL" id="JAODWD010000004">
    <property type="protein sequence ID" value="MCT7660158.1"/>
    <property type="molecule type" value="Genomic_DNA"/>
</dbReference>
<evidence type="ECO:0000256" key="3">
    <source>
        <dbReference type="SAM" id="MobiDB-lite"/>
    </source>
</evidence>
<dbReference type="NCBIfam" id="TIGR00696">
    <property type="entry name" value="wecG_tagA_cpsF"/>
    <property type="match status" value="1"/>
</dbReference>
<evidence type="ECO:0000313" key="5">
    <source>
        <dbReference type="Proteomes" id="UP001206639"/>
    </source>
</evidence>
<accession>A0ABT2MD07</accession>
<name>A0ABT2MD07_9MYCO</name>
<dbReference type="Proteomes" id="UP001206639">
    <property type="component" value="Unassembled WGS sequence"/>
</dbReference>
<feature type="region of interest" description="Disordered" evidence="3">
    <location>
        <begin position="268"/>
        <end position="295"/>
    </location>
</feature>
<dbReference type="RefSeq" id="WP_260994222.1">
    <property type="nucleotide sequence ID" value="NZ_JAODWD010000004.1"/>
</dbReference>
<dbReference type="PANTHER" id="PTHR34136:SF1">
    <property type="entry name" value="UDP-N-ACETYL-D-MANNOSAMINURONIC ACID TRANSFERASE"/>
    <property type="match status" value="1"/>
</dbReference>
<dbReference type="CDD" id="cd06533">
    <property type="entry name" value="Glyco_transf_WecG_TagA"/>
    <property type="match status" value="1"/>
</dbReference>
<organism evidence="4 5">
    <name type="scientific">Mycobacterium deserti</name>
    <dbReference type="NCBI Taxonomy" id="2978347"/>
    <lineage>
        <taxon>Bacteria</taxon>
        <taxon>Bacillati</taxon>
        <taxon>Actinomycetota</taxon>
        <taxon>Actinomycetes</taxon>
        <taxon>Mycobacteriales</taxon>
        <taxon>Mycobacteriaceae</taxon>
        <taxon>Mycobacterium</taxon>
    </lineage>
</organism>
<dbReference type="InterPro" id="IPR004629">
    <property type="entry name" value="WecG_TagA_CpsF"/>
</dbReference>
<comment type="caution">
    <text evidence="4">The sequence shown here is derived from an EMBL/GenBank/DDBJ whole genome shotgun (WGS) entry which is preliminary data.</text>
</comment>
<evidence type="ECO:0000256" key="1">
    <source>
        <dbReference type="ARBA" id="ARBA00022676"/>
    </source>
</evidence>
<proteinExistence type="predicted"/>
<keyword evidence="1" id="KW-0328">Glycosyltransferase</keyword>
<feature type="compositionally biased region" description="Basic and acidic residues" evidence="3">
    <location>
        <begin position="283"/>
        <end position="295"/>
    </location>
</feature>
<evidence type="ECO:0000256" key="2">
    <source>
        <dbReference type="ARBA" id="ARBA00022679"/>
    </source>
</evidence>
<keyword evidence="5" id="KW-1185">Reference proteome</keyword>
<sequence>MTDARATVAVRMAIRGNIIERLDVDDVIDVVTTRLKGGIPRGLAVGSVNLDHLHHFGDDSALGVQPGPEWLLLADGMPIAWRGQLLTSAPWPRVTGADLLPRILQLAEQRGHRIGFLGGTTETLGLLSERLAEQYPRIKIAGTWSPDPDELEARSADIAAEIRAARTEILVVSLGKPRQERWIVKYGTATGADVFLPFGAAVDFFAGTKRRAPGWMQRVGLEWFYRLSREPRRLARRYLIQGPAALVQAVRAKLIHAPGVYYAAAPTTHDPSRSAPLPQRVTAGERRAVGADSRR</sequence>
<protein>
    <submittedName>
        <fullName evidence="4">WecB/TagA/CpsF family glycosyltransferase</fullName>
    </submittedName>
</protein>